<reference evidence="2 3" key="1">
    <citation type="submission" date="2015-09" db="EMBL/GenBank/DDBJ databases">
        <title>Sorangium comparison.</title>
        <authorList>
            <person name="Zaburannyi N."/>
            <person name="Bunk B."/>
            <person name="Overmann J."/>
            <person name="Mueller R."/>
        </authorList>
    </citation>
    <scope>NUCLEOTIDE SEQUENCE [LARGE SCALE GENOMIC DNA]</scope>
    <source>
        <strain evidence="2 3">So ce26</strain>
    </source>
</reference>
<name>A0A2L0FBP8_SORCE</name>
<sequence>MANAADSKSAVLTGLWVRVPPSVPKRILWTAGSRPWRWSILGSAFRRNRRRPRGAGAATLGAHGASERIPRAAGRVDPAGVVALGAVGGGHRADAIPRVGGGRGLSHRGAGPAAQAGARRAPCPGGELDVGAGALDARRRDHRAAAVARPARAVAPVPGRQGGAGRAASVARGGPPGAEGGAAPVGGAARARQGRRRRPARRDREGRREEPRLAGSGSAGERAAAPQPAAAGRARRRARGAAGSTCRRRTRRPRCTRRPRRSSARGAAGSAQWRRTRGASARWRRRARGAGRRGGYFAATSRSRPSIRCIKNRSVGPNAGAIRRRSSR</sequence>
<accession>A0A2L0FBP8</accession>
<feature type="compositionally biased region" description="Low complexity" evidence="1">
    <location>
        <begin position="107"/>
        <end position="125"/>
    </location>
</feature>
<feature type="region of interest" description="Disordered" evidence="1">
    <location>
        <begin position="141"/>
        <end position="303"/>
    </location>
</feature>
<protein>
    <submittedName>
        <fullName evidence="2">Uncharacterized protein</fullName>
    </submittedName>
</protein>
<evidence type="ECO:0000313" key="2">
    <source>
        <dbReference type="EMBL" id="AUX48927.1"/>
    </source>
</evidence>
<feature type="compositionally biased region" description="Low complexity" evidence="1">
    <location>
        <begin position="264"/>
        <end position="273"/>
    </location>
</feature>
<feature type="compositionally biased region" description="Low complexity" evidence="1">
    <location>
        <begin position="145"/>
        <end position="159"/>
    </location>
</feature>
<feature type="region of interest" description="Disordered" evidence="1">
    <location>
        <begin position="102"/>
        <end position="125"/>
    </location>
</feature>
<proteinExistence type="predicted"/>
<evidence type="ECO:0000256" key="1">
    <source>
        <dbReference type="SAM" id="MobiDB-lite"/>
    </source>
</evidence>
<dbReference type="Proteomes" id="UP000238348">
    <property type="component" value="Chromosome"/>
</dbReference>
<dbReference type="EMBL" id="CP012673">
    <property type="protein sequence ID" value="AUX48927.1"/>
    <property type="molecule type" value="Genomic_DNA"/>
</dbReference>
<feature type="compositionally biased region" description="Basic residues" evidence="1">
    <location>
        <begin position="246"/>
        <end position="263"/>
    </location>
</feature>
<feature type="compositionally biased region" description="Low complexity" evidence="1">
    <location>
        <begin position="214"/>
        <end position="232"/>
    </location>
</feature>
<feature type="compositionally biased region" description="Basic residues" evidence="1">
    <location>
        <begin position="192"/>
        <end position="201"/>
    </location>
</feature>
<feature type="compositionally biased region" description="Gly residues" evidence="1">
    <location>
        <begin position="174"/>
        <end position="184"/>
    </location>
</feature>
<evidence type="ECO:0000313" key="3">
    <source>
        <dbReference type="Proteomes" id="UP000238348"/>
    </source>
</evidence>
<feature type="compositionally biased region" description="Basic and acidic residues" evidence="1">
    <location>
        <begin position="202"/>
        <end position="212"/>
    </location>
</feature>
<organism evidence="2 3">
    <name type="scientific">Sorangium cellulosum</name>
    <name type="common">Polyangium cellulosum</name>
    <dbReference type="NCBI Taxonomy" id="56"/>
    <lineage>
        <taxon>Bacteria</taxon>
        <taxon>Pseudomonadati</taxon>
        <taxon>Myxococcota</taxon>
        <taxon>Polyangia</taxon>
        <taxon>Polyangiales</taxon>
        <taxon>Polyangiaceae</taxon>
        <taxon>Sorangium</taxon>
    </lineage>
</organism>
<gene>
    <name evidence="2" type="ORF">SOCE26_104710</name>
</gene>
<dbReference type="AntiFam" id="ANF00015">
    <property type="entry name" value="tRNA translation"/>
</dbReference>
<feature type="compositionally biased region" description="Basic residues" evidence="1">
    <location>
        <begin position="274"/>
        <end position="291"/>
    </location>
</feature>
<dbReference type="AlphaFoldDB" id="A0A2L0FBP8"/>